<proteinExistence type="predicted"/>
<comment type="caution">
    <text evidence="2">The sequence shown here is derived from an EMBL/GenBank/DDBJ whole genome shotgun (WGS) entry which is preliminary data.</text>
</comment>
<dbReference type="PANTHER" id="PTHR13696:SF52">
    <property type="entry name" value="PARA FAMILY PROTEIN CT_582"/>
    <property type="match status" value="1"/>
</dbReference>
<dbReference type="Proteomes" id="UP000537130">
    <property type="component" value="Unassembled WGS sequence"/>
</dbReference>
<reference evidence="2 3" key="1">
    <citation type="submission" date="2020-08" db="EMBL/GenBank/DDBJ databases">
        <title>Genomic Encyclopedia of Type Strains, Phase III (KMG-III): the genomes of soil and plant-associated and newly described type strains.</title>
        <authorList>
            <person name="Whitman W."/>
        </authorList>
    </citation>
    <scope>NUCLEOTIDE SEQUENCE [LARGE SCALE GENOMIC DNA]</scope>
    <source>
        <strain evidence="2 3">CECT 8654</strain>
    </source>
</reference>
<sequence length="445" mass="50137">MNRMSQPTIEELDSDLEVAIERGDKLFEGIQSGLLKELFPDLSQEAIEELGLGSKVMPKRFSMQEASSLLGVTRQAINKAEKEGRLPAPDTKPSADGRNIRAGFTLQQIENMRSVFGKLPAKFPETYVLGVLNQKGGAQKTTTTLFYAQWLAVQGYKVLIVDTDGQGSLTTWMGLKPDIDIGWEDTIAPFVIQDEHRWEEELGRDSRELNDLNYAVRKTYFHGIDLIPACGSLLEIDLYRNMTTKAPDVICQRVGLGRKFPATDILRFGLEPLRERYDIILLDGTPSLNLNTTNVLSACDRVLIPTPAHMIDIASTVQFVDQVRQVFKLFRDHDSARVSMGVNFLINRYSASEASYTAESMIRHIFKDMVLSTPVEKSDEVQREGNTLHTIYEVPNSLITNPKAHKRALENYEQVFTEVTNRVVRGIVPRDLDKVINMRESKTAV</sequence>
<dbReference type="RefSeq" id="WP_183411674.1">
    <property type="nucleotide sequence ID" value="NZ_JACHWY010000004.1"/>
</dbReference>
<dbReference type="EMBL" id="JACHWY010000004">
    <property type="protein sequence ID" value="MBB3048884.1"/>
    <property type="molecule type" value="Genomic_DNA"/>
</dbReference>
<evidence type="ECO:0000313" key="3">
    <source>
        <dbReference type="Proteomes" id="UP000537130"/>
    </source>
</evidence>
<protein>
    <submittedName>
        <fullName evidence="2">Chromosome partitioning protein</fullName>
    </submittedName>
</protein>
<dbReference type="Pfam" id="PF13614">
    <property type="entry name" value="AAA_31"/>
    <property type="match status" value="1"/>
</dbReference>
<dbReference type="CDD" id="cd02042">
    <property type="entry name" value="ParAB_family"/>
    <property type="match status" value="1"/>
</dbReference>
<feature type="domain" description="AAA" evidence="1">
    <location>
        <begin position="128"/>
        <end position="328"/>
    </location>
</feature>
<dbReference type="AlphaFoldDB" id="A0A7W4W8M7"/>
<name>A0A7W4W8M7_9GAMM</name>
<keyword evidence="3" id="KW-1185">Reference proteome</keyword>
<organism evidence="2 3">
    <name type="scientific">Litorivivens lipolytica</name>
    <dbReference type="NCBI Taxonomy" id="1524264"/>
    <lineage>
        <taxon>Bacteria</taxon>
        <taxon>Pseudomonadati</taxon>
        <taxon>Pseudomonadota</taxon>
        <taxon>Gammaproteobacteria</taxon>
        <taxon>Litorivivens</taxon>
    </lineage>
</organism>
<dbReference type="SUPFAM" id="SSF52540">
    <property type="entry name" value="P-loop containing nucleoside triphosphate hydrolases"/>
    <property type="match status" value="1"/>
</dbReference>
<dbReference type="Gene3D" id="3.40.50.300">
    <property type="entry name" value="P-loop containing nucleotide triphosphate hydrolases"/>
    <property type="match status" value="1"/>
</dbReference>
<accession>A0A7W4W8M7</accession>
<evidence type="ECO:0000313" key="2">
    <source>
        <dbReference type="EMBL" id="MBB3048884.1"/>
    </source>
</evidence>
<dbReference type="InterPro" id="IPR050678">
    <property type="entry name" value="DNA_Partitioning_ATPase"/>
</dbReference>
<evidence type="ECO:0000259" key="1">
    <source>
        <dbReference type="Pfam" id="PF13614"/>
    </source>
</evidence>
<dbReference type="InterPro" id="IPR027417">
    <property type="entry name" value="P-loop_NTPase"/>
</dbReference>
<dbReference type="PANTHER" id="PTHR13696">
    <property type="entry name" value="P-LOOP CONTAINING NUCLEOSIDE TRIPHOSPHATE HYDROLASE"/>
    <property type="match status" value="1"/>
</dbReference>
<dbReference type="InterPro" id="IPR025669">
    <property type="entry name" value="AAA_dom"/>
</dbReference>
<gene>
    <name evidence="2" type="ORF">FHR99_003158</name>
</gene>